<organism evidence="1">
    <name type="scientific">viral metagenome</name>
    <dbReference type="NCBI Taxonomy" id="1070528"/>
    <lineage>
        <taxon>unclassified sequences</taxon>
        <taxon>metagenomes</taxon>
        <taxon>organismal metagenomes</taxon>
    </lineage>
</organism>
<accession>A0A6H1ZKN7</accession>
<dbReference type="EMBL" id="MT142464">
    <property type="protein sequence ID" value="QJA81584.1"/>
    <property type="molecule type" value="Genomic_DNA"/>
</dbReference>
<sequence length="120" mass="13695">MKIYKGEIIHFIGGIHEFIGKLQQGEHPNGAGWYRMEDACLTFINKNEEMKRLDTVVAAIDGPNKAYRRFVDFYLSPDMPIEIRVLDKNGGLHKFYNEEINRVKADRIIIPGPSMASGLN</sequence>
<dbReference type="EMBL" id="MT144704">
    <property type="protein sequence ID" value="QJH97842.1"/>
    <property type="molecule type" value="Genomic_DNA"/>
</dbReference>
<evidence type="ECO:0000313" key="1">
    <source>
        <dbReference type="EMBL" id="QJA48124.1"/>
    </source>
</evidence>
<dbReference type="EMBL" id="MT142746">
    <property type="protein sequence ID" value="QJA87998.1"/>
    <property type="molecule type" value="Genomic_DNA"/>
</dbReference>
<name>A0A6H1ZKN7_9ZZZZ</name>
<proteinExistence type="predicted"/>
<dbReference type="AlphaFoldDB" id="A0A6H1ZKN7"/>
<evidence type="ECO:0000313" key="3">
    <source>
        <dbReference type="EMBL" id="QJA87998.1"/>
    </source>
</evidence>
<gene>
    <name evidence="2" type="ORF">MM415A00505_0013</name>
    <name evidence="3" type="ORF">MM415B02854_0010</name>
    <name evidence="1" type="ORF">TM448A00839_0007</name>
    <name evidence="4" type="ORF">TM448B01099_0010</name>
</gene>
<dbReference type="EMBL" id="MT144072">
    <property type="protein sequence ID" value="QJA48124.1"/>
    <property type="molecule type" value="Genomic_DNA"/>
</dbReference>
<reference evidence="1" key="1">
    <citation type="submission" date="2020-03" db="EMBL/GenBank/DDBJ databases">
        <title>The deep terrestrial virosphere.</title>
        <authorList>
            <person name="Holmfeldt K."/>
            <person name="Nilsson E."/>
            <person name="Simone D."/>
            <person name="Lopez-Fernandez M."/>
            <person name="Wu X."/>
            <person name="de Brujin I."/>
            <person name="Lundin D."/>
            <person name="Andersson A."/>
            <person name="Bertilsson S."/>
            <person name="Dopson M."/>
        </authorList>
    </citation>
    <scope>NUCLEOTIDE SEQUENCE</scope>
    <source>
        <strain evidence="2">MM415A00505</strain>
        <strain evidence="3">MM415B02854</strain>
        <strain evidence="1">TM448A00839</strain>
        <strain evidence="4">TM448B01099</strain>
    </source>
</reference>
<evidence type="ECO:0000313" key="2">
    <source>
        <dbReference type="EMBL" id="QJA81584.1"/>
    </source>
</evidence>
<protein>
    <submittedName>
        <fullName evidence="1">Uncharacterized protein</fullName>
    </submittedName>
</protein>
<evidence type="ECO:0000313" key="4">
    <source>
        <dbReference type="EMBL" id="QJH97842.1"/>
    </source>
</evidence>